<dbReference type="SUPFAM" id="SSF52540">
    <property type="entry name" value="P-loop containing nucleoside triphosphate hydrolases"/>
    <property type="match status" value="1"/>
</dbReference>
<feature type="transmembrane region" description="Helical" evidence="1">
    <location>
        <begin position="569"/>
        <end position="589"/>
    </location>
</feature>
<evidence type="ECO:0000259" key="2">
    <source>
        <dbReference type="Pfam" id="PF05729"/>
    </source>
</evidence>
<dbReference type="Gene3D" id="3.40.50.300">
    <property type="entry name" value="P-loop containing nucleotide triphosphate hydrolases"/>
    <property type="match status" value="1"/>
</dbReference>
<dbReference type="InterPro" id="IPR007111">
    <property type="entry name" value="NACHT_NTPase"/>
</dbReference>
<evidence type="ECO:0000313" key="4">
    <source>
        <dbReference type="Proteomes" id="UP000598996"/>
    </source>
</evidence>
<dbReference type="InterPro" id="IPR013783">
    <property type="entry name" value="Ig-like_fold"/>
</dbReference>
<keyword evidence="1" id="KW-0472">Membrane</keyword>
<evidence type="ECO:0000256" key="1">
    <source>
        <dbReference type="SAM" id="Phobius"/>
    </source>
</evidence>
<dbReference type="EMBL" id="JAENHO010000007">
    <property type="protein sequence ID" value="MBL7257513.1"/>
    <property type="molecule type" value="Genomic_DNA"/>
</dbReference>
<dbReference type="Proteomes" id="UP000598996">
    <property type="component" value="Unassembled WGS sequence"/>
</dbReference>
<feature type="transmembrane region" description="Helical" evidence="1">
    <location>
        <begin position="391"/>
        <end position="412"/>
    </location>
</feature>
<dbReference type="RefSeq" id="WP_202994126.1">
    <property type="nucleotide sequence ID" value="NZ_JAENHO010000007.1"/>
</dbReference>
<keyword evidence="1" id="KW-0812">Transmembrane</keyword>
<gene>
    <name evidence="3" type="ORF">JKJ07_24740</name>
</gene>
<name>A0ABS1VSS4_9ACTN</name>
<feature type="transmembrane region" description="Helical" evidence="1">
    <location>
        <begin position="495"/>
        <end position="514"/>
    </location>
</feature>
<keyword evidence="4" id="KW-1185">Reference proteome</keyword>
<evidence type="ECO:0000313" key="3">
    <source>
        <dbReference type="EMBL" id="MBL7257513.1"/>
    </source>
</evidence>
<keyword evidence="1" id="KW-1133">Transmembrane helix</keyword>
<feature type="transmembrane region" description="Helical" evidence="1">
    <location>
        <begin position="544"/>
        <end position="563"/>
    </location>
</feature>
<protein>
    <submittedName>
        <fullName evidence="3">NACHT domain-containing protein</fullName>
    </submittedName>
</protein>
<comment type="caution">
    <text evidence="3">The sequence shown here is derived from an EMBL/GenBank/DDBJ whole genome shotgun (WGS) entry which is preliminary data.</text>
</comment>
<dbReference type="Gene3D" id="2.60.40.10">
    <property type="entry name" value="Immunoglobulins"/>
    <property type="match status" value="1"/>
</dbReference>
<proteinExistence type="predicted"/>
<sequence length="790" mass="84954">MSADDDHIHVVKMTAIAHDRSQIFQALGDQIVVNDYGPDPDDRLAGLVRRAWERAEARSLPDPEPIPLAWRTSSSRYADHWSNIRRDGADQPLRLDGDVTGLMELVGDPRHHGRVVVLGAAGSGKTACALRLTIDLLRARRRGEPVPILVRLATWNPRTQPLLAWVNERLERDYGYVPARRPGTETEGGPEPHAGLLLILDGLDEMPDVGWRRAAIEAIDRTLGSRASLVVTCRTAEYLEAAEGPGGRPLTAALPIELQPLTAEQVERYLVRTAPPQEAGRWRDLLLADRRDHSGGLTAALAAPLWAALIREIGRRRPEALRELLGVRDVHERLLDRLVPAAYPTPAEEEDGYVWPADRARQWLSFLARDDHDIAWWQLAGRVPPSVRARLTGVLYCLPVSVLLAVLGWRWVMGPLSVAIVPLFLGFALVSDDAVPLSGLPAPARRRLRLRPRRPRVLVRSLSIAALGSLIGGFTGGLCYVLVRTGGLHFLPPPPGIGSAVAAGMAVVTAGLLAHDFTTVFDRDADPRTPIDPARMVADDRSRALLLLAGVTVAAGGAAAPIGGGVAGAAFGLSTGLAVTVLSTAWGWYQVARGWFAVNGQLPWHLLPFLRDAHRRGVLRRSGATMQLRHAALQERLSGVPLPPARPVPWRLVHIGLAGTGALVFFAGVILSVDPDLARYGTPTDVHDTGKPLVETVVVDVSPGTARPGGTVTIHGAGFGTGEQVYVFLTPDTPGATASASYVANTALEGEFRITATVPQPAYAVREYKISAVGSVTSRTAYAVLLVSAA</sequence>
<organism evidence="3 4">
    <name type="scientific">Paractinoplanes lichenicola</name>
    <dbReference type="NCBI Taxonomy" id="2802976"/>
    <lineage>
        <taxon>Bacteria</taxon>
        <taxon>Bacillati</taxon>
        <taxon>Actinomycetota</taxon>
        <taxon>Actinomycetes</taxon>
        <taxon>Micromonosporales</taxon>
        <taxon>Micromonosporaceae</taxon>
        <taxon>Paractinoplanes</taxon>
    </lineage>
</organism>
<accession>A0ABS1VSS4</accession>
<feature type="transmembrane region" description="Helical" evidence="1">
    <location>
        <begin position="461"/>
        <end position="483"/>
    </location>
</feature>
<feature type="transmembrane region" description="Helical" evidence="1">
    <location>
        <begin position="652"/>
        <end position="673"/>
    </location>
</feature>
<feature type="domain" description="NACHT" evidence="2">
    <location>
        <begin position="115"/>
        <end position="272"/>
    </location>
</feature>
<dbReference type="InterPro" id="IPR027417">
    <property type="entry name" value="P-loop_NTPase"/>
</dbReference>
<dbReference type="Pfam" id="PF05729">
    <property type="entry name" value="NACHT"/>
    <property type="match status" value="1"/>
</dbReference>
<feature type="transmembrane region" description="Helical" evidence="1">
    <location>
        <begin position="418"/>
        <end position="440"/>
    </location>
</feature>
<reference evidence="3 4" key="1">
    <citation type="submission" date="2021-01" db="EMBL/GenBank/DDBJ databases">
        <title>Actinoplanes sp. nov. LDG1-01 isolated from lichen.</title>
        <authorList>
            <person name="Saeng-In P."/>
            <person name="Phongsopitanun W."/>
            <person name="Kanchanasin P."/>
            <person name="Yuki M."/>
            <person name="Kudo T."/>
            <person name="Ohkuma M."/>
            <person name="Tanasupawat S."/>
        </authorList>
    </citation>
    <scope>NUCLEOTIDE SEQUENCE [LARGE SCALE GENOMIC DNA]</scope>
    <source>
        <strain evidence="3 4">LDG1-01</strain>
    </source>
</reference>